<dbReference type="InterPro" id="IPR008480">
    <property type="entry name" value="DUF761_pln"/>
</dbReference>
<feature type="region of interest" description="Disordered" evidence="1">
    <location>
        <begin position="231"/>
        <end position="295"/>
    </location>
</feature>
<feature type="transmembrane region" description="Helical" evidence="2">
    <location>
        <begin position="43"/>
        <end position="64"/>
    </location>
</feature>
<dbReference type="AlphaFoldDB" id="A0A843W9W2"/>
<dbReference type="Proteomes" id="UP000652761">
    <property type="component" value="Unassembled WGS sequence"/>
</dbReference>
<dbReference type="Pfam" id="PF05553">
    <property type="entry name" value="DUF761"/>
    <property type="match status" value="1"/>
</dbReference>
<evidence type="ECO:0000256" key="2">
    <source>
        <dbReference type="SAM" id="Phobius"/>
    </source>
</evidence>
<evidence type="ECO:0000256" key="1">
    <source>
        <dbReference type="SAM" id="MobiDB-lite"/>
    </source>
</evidence>
<feature type="compositionally biased region" description="Basic and acidic residues" evidence="1">
    <location>
        <begin position="256"/>
        <end position="269"/>
    </location>
</feature>
<organism evidence="5 6">
    <name type="scientific">Colocasia esculenta</name>
    <name type="common">Wild taro</name>
    <name type="synonym">Arum esculentum</name>
    <dbReference type="NCBI Taxonomy" id="4460"/>
    <lineage>
        <taxon>Eukaryota</taxon>
        <taxon>Viridiplantae</taxon>
        <taxon>Streptophyta</taxon>
        <taxon>Embryophyta</taxon>
        <taxon>Tracheophyta</taxon>
        <taxon>Spermatophyta</taxon>
        <taxon>Magnoliopsida</taxon>
        <taxon>Liliopsida</taxon>
        <taxon>Araceae</taxon>
        <taxon>Aroideae</taxon>
        <taxon>Colocasieae</taxon>
        <taxon>Colocasia</taxon>
    </lineage>
</organism>
<keyword evidence="3" id="KW-0732">Signal</keyword>
<feature type="chain" id="PRO_5032735670" description="DUF4408 domain-containing protein" evidence="3">
    <location>
        <begin position="20"/>
        <end position="331"/>
    </location>
</feature>
<keyword evidence="2" id="KW-0812">Transmembrane</keyword>
<dbReference type="Pfam" id="PF14364">
    <property type="entry name" value="DUF4408"/>
    <property type="match status" value="1"/>
</dbReference>
<protein>
    <recommendedName>
        <fullName evidence="4">DUF4408 domain-containing protein</fullName>
    </recommendedName>
</protein>
<reference evidence="5" key="1">
    <citation type="submission" date="2017-07" db="EMBL/GenBank/DDBJ databases">
        <title>Taro Niue Genome Assembly and Annotation.</title>
        <authorList>
            <person name="Atibalentja N."/>
            <person name="Keating K."/>
            <person name="Fields C.J."/>
        </authorList>
    </citation>
    <scope>NUCLEOTIDE SEQUENCE</scope>
    <source>
        <strain evidence="5">Niue_2</strain>
        <tissue evidence="5">Leaf</tissue>
    </source>
</reference>
<keyword evidence="2" id="KW-1133">Transmembrane helix</keyword>
<feature type="region of interest" description="Disordered" evidence="1">
    <location>
        <begin position="126"/>
        <end position="146"/>
    </location>
</feature>
<dbReference type="OrthoDB" id="1933168at2759"/>
<dbReference type="PANTHER" id="PTHR33098">
    <property type="entry name" value="COTTON FIBER (DUF761)"/>
    <property type="match status" value="1"/>
</dbReference>
<dbReference type="EMBL" id="NMUH01003081">
    <property type="protein sequence ID" value="MQM03688.1"/>
    <property type="molecule type" value="Genomic_DNA"/>
</dbReference>
<evidence type="ECO:0000256" key="3">
    <source>
        <dbReference type="SAM" id="SignalP"/>
    </source>
</evidence>
<dbReference type="PANTHER" id="PTHR33098:SF109">
    <property type="entry name" value="OS07G0563400 PROTEIN"/>
    <property type="match status" value="1"/>
</dbReference>
<feature type="signal peptide" evidence="3">
    <location>
        <begin position="1"/>
        <end position="19"/>
    </location>
</feature>
<feature type="domain" description="DUF4408" evidence="4">
    <location>
        <begin position="36"/>
        <end position="68"/>
    </location>
</feature>
<proteinExistence type="predicted"/>
<dbReference type="InterPro" id="IPR025520">
    <property type="entry name" value="DUF4408"/>
</dbReference>
<accession>A0A843W9W2</accession>
<feature type="compositionally biased region" description="Basic and acidic residues" evidence="1">
    <location>
        <begin position="285"/>
        <end position="295"/>
    </location>
</feature>
<evidence type="ECO:0000259" key="4">
    <source>
        <dbReference type="Pfam" id="PF14364"/>
    </source>
</evidence>
<keyword evidence="6" id="KW-1185">Reference proteome</keyword>
<comment type="caution">
    <text evidence="5">The sequence shown here is derived from an EMBL/GenBank/DDBJ whole genome shotgun (WGS) entry which is preliminary data.</text>
</comment>
<name>A0A843W9W2_COLES</name>
<keyword evidence="2" id="KW-0472">Membrane</keyword>
<gene>
    <name evidence="5" type="ORF">Taro_036474</name>
</gene>
<evidence type="ECO:0000313" key="6">
    <source>
        <dbReference type="Proteomes" id="UP000652761"/>
    </source>
</evidence>
<sequence length="331" mass="36146">MLSTKVLLLSTGVLSTAVALRVAVPAAADFLISEVPRFYDAALVWLTPPYLYFVINVIIISIAASSRFQKQPGEEGEAAEKIQAGIRREEEDPLPATPVAFTIGDGQRGEEEEVVVQQAGLRDPVEAFGGGAAEGSASDGKAVTPEDKNAAVEEEFVISRSSWTPRRRESAEVPLEVEKPLVSVRFASRRGVKASPEGRALGVAKPKKSETLENTWKAITDGRAMPLTRHLRKSDTWGADGGRAREEAAAAAAEKTPVRKSETFKERGVAADSSPSPGGSRSGRLRRDSSLGQDELNRRVEAFIRKFNEEMRLQRQESFKHYMEMIKPDGR</sequence>
<evidence type="ECO:0000313" key="5">
    <source>
        <dbReference type="EMBL" id="MQM03688.1"/>
    </source>
</evidence>